<dbReference type="InterPro" id="IPR006016">
    <property type="entry name" value="UspA"/>
</dbReference>
<keyword evidence="4" id="KW-1185">Reference proteome</keyword>
<name>A0A5M7B113_9FLAO</name>
<comment type="caution">
    <text evidence="2">The sequence shown here is derived from an EMBL/GenBank/DDBJ whole genome shotgun (WGS) entry which is preliminary data.</text>
</comment>
<dbReference type="AlphaFoldDB" id="A0A5M7B113"/>
<proteinExistence type="predicted"/>
<evidence type="ECO:0000313" key="5">
    <source>
        <dbReference type="Proteomes" id="UP000322315"/>
    </source>
</evidence>
<evidence type="ECO:0000313" key="2">
    <source>
        <dbReference type="EMBL" id="KAA5821877.1"/>
    </source>
</evidence>
<reference evidence="3 4" key="2">
    <citation type="submission" date="2019-07" db="EMBL/GenBank/DDBJ databases">
        <title>Algibacter marinivivus sp. nov., isolated from the surface of a marine red alga.</title>
        <authorList>
            <person name="Zhong X."/>
            <person name="Xu W."/>
            <person name="Zhang Y."/>
            <person name="Zhang Q."/>
            <person name="Du Z."/>
        </authorList>
    </citation>
    <scope>NUCLEOTIDE SEQUENCE [LARGE SCALE GENOMIC DNA]</scope>
    <source>
        <strain evidence="3 4">RU-4-M-4</strain>
    </source>
</reference>
<accession>A0A5M7B113</accession>
<evidence type="ECO:0000259" key="1">
    <source>
        <dbReference type="Pfam" id="PF00582"/>
    </source>
</evidence>
<reference evidence="2" key="3">
    <citation type="submission" date="2019-09" db="EMBL/GenBank/DDBJ databases">
        <authorList>
            <person name="Zhang D.-C."/>
        </authorList>
    </citation>
    <scope>NUCLEOTIDE SEQUENCE</scope>
    <source>
        <strain evidence="2">RU-4-M-4</strain>
    </source>
</reference>
<dbReference type="Pfam" id="PF00582">
    <property type="entry name" value="Usp"/>
    <property type="match status" value="1"/>
</dbReference>
<dbReference type="RefSeq" id="WP_144117809.1">
    <property type="nucleotide sequence ID" value="NZ_JACHGE010000008.1"/>
</dbReference>
<dbReference type="OrthoDB" id="9788959at2"/>
<dbReference type="Gene3D" id="3.40.50.620">
    <property type="entry name" value="HUPs"/>
    <property type="match status" value="1"/>
</dbReference>
<dbReference type="SUPFAM" id="SSF52402">
    <property type="entry name" value="Adenine nucleotide alpha hydrolases-like"/>
    <property type="match status" value="1"/>
</dbReference>
<dbReference type="Proteomes" id="UP000322315">
    <property type="component" value="Unassembled WGS sequence"/>
</dbReference>
<dbReference type="InterPro" id="IPR014729">
    <property type="entry name" value="Rossmann-like_a/b/a_fold"/>
</dbReference>
<feature type="domain" description="UspA" evidence="1">
    <location>
        <begin position="1"/>
        <end position="114"/>
    </location>
</feature>
<sequence length="274" mass="31037">MKKILIPTDFSQNSYQAIDYTMKLFKNETCAFYFLNTYSYDSHGLNAIEMLQAEDDWFDKPKEESLQHLGELLERFTGDNGNIKHSYHVISEYASLVEGIEKQVKEIGIDLIVLKGEIIVSKNVKKIIDQVRTCAILIVPSAASIHKKLNLTITSTFKQAVRTLEVDAFLNILSNTNCDINILVLDEEESITAEVKNNLKLFVNHLEKFPNSSVQVEYMKASRSIKDYAITHLNSIMCITDKKPGLLRKIGLTQSKAISVLEKISKNPVLAIHQ</sequence>
<dbReference type="Proteomes" id="UP000315145">
    <property type="component" value="Unassembled WGS sequence"/>
</dbReference>
<dbReference type="EMBL" id="VWRS01000010">
    <property type="protein sequence ID" value="KAA5821877.1"/>
    <property type="molecule type" value="Genomic_DNA"/>
</dbReference>
<dbReference type="EMBL" id="VMBF01000010">
    <property type="protein sequence ID" value="TSJ73161.1"/>
    <property type="molecule type" value="Genomic_DNA"/>
</dbReference>
<organism evidence="2 5">
    <name type="scientific">Algibacter amylolyticus</name>
    <dbReference type="NCBI Taxonomy" id="1608400"/>
    <lineage>
        <taxon>Bacteria</taxon>
        <taxon>Pseudomonadati</taxon>
        <taxon>Bacteroidota</taxon>
        <taxon>Flavobacteriia</taxon>
        <taxon>Flavobacteriales</taxon>
        <taxon>Flavobacteriaceae</taxon>
        <taxon>Algibacter</taxon>
    </lineage>
</organism>
<evidence type="ECO:0000313" key="4">
    <source>
        <dbReference type="Proteomes" id="UP000315145"/>
    </source>
</evidence>
<gene>
    <name evidence="2" type="ORF">F2B50_15330</name>
    <name evidence="3" type="ORF">FPF71_15330</name>
</gene>
<dbReference type="CDD" id="cd00293">
    <property type="entry name" value="USP-like"/>
    <property type="match status" value="1"/>
</dbReference>
<protein>
    <submittedName>
        <fullName evidence="2">Universal stress protein</fullName>
    </submittedName>
</protein>
<evidence type="ECO:0000313" key="3">
    <source>
        <dbReference type="EMBL" id="TSJ73161.1"/>
    </source>
</evidence>
<reference evidence="2 5" key="1">
    <citation type="journal article" date="2015" name="Int. J. Syst. Evol. Microbiol.">
        <title>Algibacter amylolyticus sp. nov., isolated from intertidal sediment.</title>
        <authorList>
            <person name="Zhang D.C."/>
            <person name="Wu J."/>
            <person name="Neuner K."/>
            <person name="Yao J."/>
            <person name="Margesin R."/>
        </authorList>
    </citation>
    <scope>NUCLEOTIDE SEQUENCE [LARGE SCALE GENOMIC DNA]</scope>
    <source>
        <strain evidence="2 5">RU-4-M-4</strain>
    </source>
</reference>